<dbReference type="AlphaFoldDB" id="A0A448ZFC0"/>
<dbReference type="OrthoDB" id="40154at2759"/>
<feature type="transmembrane region" description="Helical" evidence="2">
    <location>
        <begin position="522"/>
        <end position="543"/>
    </location>
</feature>
<dbReference type="PANTHER" id="PTHR33471:SF7">
    <property type="entry name" value="ATP-DEPENDENT ZINC METALLOPROTEASE-RELATED"/>
    <property type="match status" value="1"/>
</dbReference>
<name>A0A448ZFC0_9STRA</name>
<feature type="region of interest" description="Disordered" evidence="1">
    <location>
        <begin position="32"/>
        <end position="72"/>
    </location>
</feature>
<feature type="signal peptide" evidence="3">
    <location>
        <begin position="1"/>
        <end position="26"/>
    </location>
</feature>
<dbReference type="PANTHER" id="PTHR33471">
    <property type="entry name" value="ATP-DEPENDENT ZINC METALLOPROTEASE-RELATED"/>
    <property type="match status" value="1"/>
</dbReference>
<feature type="compositionally biased region" description="Polar residues" evidence="1">
    <location>
        <begin position="47"/>
        <end position="67"/>
    </location>
</feature>
<protein>
    <recommendedName>
        <fullName evidence="6">Peptidase M41 domain-containing protein</fullName>
    </recommendedName>
</protein>
<evidence type="ECO:0000313" key="5">
    <source>
        <dbReference type="Proteomes" id="UP000291116"/>
    </source>
</evidence>
<reference evidence="4 5" key="1">
    <citation type="submission" date="2019-01" db="EMBL/GenBank/DDBJ databases">
        <authorList>
            <person name="Ferrante I. M."/>
        </authorList>
    </citation>
    <scope>NUCLEOTIDE SEQUENCE [LARGE SCALE GENOMIC DNA]</scope>
    <source>
        <strain evidence="4 5">B856</strain>
    </source>
</reference>
<feature type="chain" id="PRO_5019525597" description="Peptidase M41 domain-containing protein" evidence="3">
    <location>
        <begin position="27"/>
        <end position="544"/>
    </location>
</feature>
<keyword evidence="5" id="KW-1185">Reference proteome</keyword>
<keyword evidence="2" id="KW-0812">Transmembrane</keyword>
<keyword evidence="2" id="KW-0472">Membrane</keyword>
<evidence type="ECO:0000313" key="4">
    <source>
        <dbReference type="EMBL" id="VEU40725.1"/>
    </source>
</evidence>
<keyword evidence="3" id="KW-0732">Signal</keyword>
<gene>
    <name evidence="4" type="ORF">PSNMU_V1.4_AUG-EV-PASAV3_0076250</name>
</gene>
<evidence type="ECO:0000256" key="3">
    <source>
        <dbReference type="SAM" id="SignalP"/>
    </source>
</evidence>
<dbReference type="EMBL" id="CAACVS010000302">
    <property type="protein sequence ID" value="VEU40725.1"/>
    <property type="molecule type" value="Genomic_DNA"/>
</dbReference>
<evidence type="ECO:0000256" key="1">
    <source>
        <dbReference type="SAM" id="MobiDB-lite"/>
    </source>
</evidence>
<organism evidence="4 5">
    <name type="scientific">Pseudo-nitzschia multistriata</name>
    <dbReference type="NCBI Taxonomy" id="183589"/>
    <lineage>
        <taxon>Eukaryota</taxon>
        <taxon>Sar</taxon>
        <taxon>Stramenopiles</taxon>
        <taxon>Ochrophyta</taxon>
        <taxon>Bacillariophyta</taxon>
        <taxon>Bacillariophyceae</taxon>
        <taxon>Bacillariophycidae</taxon>
        <taxon>Bacillariales</taxon>
        <taxon>Bacillariaceae</taxon>
        <taxon>Pseudo-nitzschia</taxon>
    </lineage>
</organism>
<keyword evidence="2" id="KW-1133">Transmembrane helix</keyword>
<sequence>MLSTQKTCILWGILLSLNSLPATVGGFDLPKTAGRSNGSVPGHRIRTPSSTSLESGDTNISTKQTGKMSPRSRQIDEDLLSQLKDVESGTAARRLLERALFLDADGNNAKRPLFGSSQIPPGLSDRSISDGDLAIQTKVRNMKYGIFDLIDTNGDRDADRASAAVFGTFVASSLSAIVANENLPGPEIFRFAVVWILSFAPLALVGFGIGSTDKLQAFLVSVQRQIFPVYRKRMVQHEAGHFLIAHLLGYPIAGYSTNAVKNAVEFYPLSDKDVGKDKARMLGFDRNISRGDESQTERARPRVNDAPFFSPEGSGAMDLETQSVFRNKKDYRNNPFLKIATEDQPRNSWPYRGFDHGTVDKLAVVSCAGVCAEIISYGYAEGGLADINQLQQILANAEPELTERDKENRIRFAMGYTMTQLRLHLGCLDALADVMDRGGSIAECVSAIESCTNVSGNNGIIGEDYEVRRRKELKSSALGIFEKILLNPKNVDAEEDRLVQGAGGGYLKEKPRFLQISGDDPLYIAGGIACLFLAYATSGGLSLH</sequence>
<dbReference type="Proteomes" id="UP000291116">
    <property type="component" value="Unassembled WGS sequence"/>
</dbReference>
<feature type="region of interest" description="Disordered" evidence="1">
    <location>
        <begin position="291"/>
        <end position="311"/>
    </location>
</feature>
<feature type="compositionally biased region" description="Basic and acidic residues" evidence="1">
    <location>
        <begin position="291"/>
        <end position="303"/>
    </location>
</feature>
<proteinExistence type="predicted"/>
<evidence type="ECO:0000256" key="2">
    <source>
        <dbReference type="SAM" id="Phobius"/>
    </source>
</evidence>
<evidence type="ECO:0008006" key="6">
    <source>
        <dbReference type="Google" id="ProtNLM"/>
    </source>
</evidence>
<accession>A0A448ZFC0</accession>